<protein>
    <submittedName>
        <fullName evidence="1">Uncharacterized protein</fullName>
    </submittedName>
</protein>
<evidence type="ECO:0000313" key="2">
    <source>
        <dbReference type="Proteomes" id="UP000198756"/>
    </source>
</evidence>
<dbReference type="EMBL" id="FMXE01000006">
    <property type="protein sequence ID" value="SDA54641.1"/>
    <property type="molecule type" value="Genomic_DNA"/>
</dbReference>
<keyword evidence="2" id="KW-1185">Reference proteome</keyword>
<dbReference type="STRING" id="279824.SAMN03080617_00950"/>
<organism evidence="1 2">
    <name type="scientific">Algoriphagus alkaliphilus</name>
    <dbReference type="NCBI Taxonomy" id="279824"/>
    <lineage>
        <taxon>Bacteria</taxon>
        <taxon>Pseudomonadati</taxon>
        <taxon>Bacteroidota</taxon>
        <taxon>Cytophagia</taxon>
        <taxon>Cytophagales</taxon>
        <taxon>Cyclobacteriaceae</taxon>
        <taxon>Algoriphagus</taxon>
    </lineage>
</organism>
<name>A0A1G5W955_9BACT</name>
<dbReference type="Proteomes" id="UP000198756">
    <property type="component" value="Unassembled WGS sequence"/>
</dbReference>
<evidence type="ECO:0000313" key="1">
    <source>
        <dbReference type="EMBL" id="SDA54641.1"/>
    </source>
</evidence>
<accession>A0A1G5W955</accession>
<feature type="non-terminal residue" evidence="1">
    <location>
        <position position="44"/>
    </location>
</feature>
<gene>
    <name evidence="1" type="ORF">SAMN03080617_00950</name>
</gene>
<reference evidence="2" key="1">
    <citation type="submission" date="2016-10" db="EMBL/GenBank/DDBJ databases">
        <authorList>
            <person name="Varghese N."/>
            <person name="Submissions S."/>
        </authorList>
    </citation>
    <scope>NUCLEOTIDE SEQUENCE [LARGE SCALE GENOMIC DNA]</scope>
    <source>
        <strain evidence="2">DSM 22703</strain>
    </source>
</reference>
<dbReference type="AlphaFoldDB" id="A0A1G5W955"/>
<proteinExistence type="predicted"/>
<sequence length="44" mass="4934">MVGPSCRLSARLHKPLYGAFHRKVLVLSDKEKAEVIRQVSNGEL</sequence>